<dbReference type="Proteomes" id="UP000003980">
    <property type="component" value="Unassembled WGS sequence"/>
</dbReference>
<gene>
    <name evidence="3" type="ORF">MetMK1DRAFT_00017720</name>
</gene>
<dbReference type="STRING" id="671065.MetMK1DRAFT_00017720"/>
<dbReference type="Pfam" id="PF04909">
    <property type="entry name" value="Amidohydro_2"/>
    <property type="match status" value="1"/>
</dbReference>
<dbReference type="EMBL" id="JH597768">
    <property type="protein sequence ID" value="EHP69026.1"/>
    <property type="molecule type" value="Genomic_DNA"/>
</dbReference>
<evidence type="ECO:0000313" key="4">
    <source>
        <dbReference type="Proteomes" id="UP000003980"/>
    </source>
</evidence>
<dbReference type="GO" id="GO:0016787">
    <property type="term" value="F:hydrolase activity"/>
    <property type="evidence" value="ECO:0007669"/>
    <property type="project" value="UniProtKB-KW"/>
</dbReference>
<dbReference type="OrthoDB" id="34429at2157"/>
<proteinExistence type="predicted"/>
<dbReference type="RefSeq" id="WP_009072619.1">
    <property type="nucleotide sequence ID" value="NZ_JH597768.1"/>
</dbReference>
<dbReference type="HOGENOM" id="CLU_044590_4_2_2"/>
<feature type="domain" description="Amidohydrolase-related" evidence="2">
    <location>
        <begin position="2"/>
        <end position="265"/>
    </location>
</feature>
<keyword evidence="4" id="KW-1185">Reference proteome</keyword>
<keyword evidence="1" id="KW-0456">Lyase</keyword>
<dbReference type="GO" id="GO:0016831">
    <property type="term" value="F:carboxy-lyase activity"/>
    <property type="evidence" value="ECO:0007669"/>
    <property type="project" value="InterPro"/>
</dbReference>
<dbReference type="InterPro" id="IPR032466">
    <property type="entry name" value="Metal_Hydrolase"/>
</dbReference>
<protein>
    <submittedName>
        <fullName evidence="3">Putative TIM-barrel fold metal-dependent hydrolase</fullName>
    </submittedName>
</protein>
<evidence type="ECO:0000313" key="3">
    <source>
        <dbReference type="EMBL" id="EHP69026.1"/>
    </source>
</evidence>
<dbReference type="InterPro" id="IPR006680">
    <property type="entry name" value="Amidohydro-rel"/>
</dbReference>
<keyword evidence="3" id="KW-0378">Hydrolase</keyword>
<sequence>MIDFHFHAPVHDFLEYLGEFKDSTIRYFNSKIKEETLRDSLDRVESVGIKRVVLLPIDSTTFLGRRISNDYARVDDRIVPFISVDPLKPNALEEFKEAVKKYEPVGIKFHPQLQGFDPRDRRFLRLMSLVDDRGIIAVFHTGTSGVGAGERNRIDLDFGRPIYLDVVAKDFPNVKIVMAHFGWPWTEEALAIAMFRPNVYLDLSGWSPKYIPEVIWKNLPRLSNKVLFGSDFPLITPERWLLELQNVKLEPGVKELVLRINAERLIDSVK</sequence>
<dbReference type="Gene3D" id="3.20.20.140">
    <property type="entry name" value="Metal-dependent hydrolases"/>
    <property type="match status" value="1"/>
</dbReference>
<dbReference type="PANTHER" id="PTHR21240">
    <property type="entry name" value="2-AMINO-3-CARBOXYLMUCONATE-6-SEMIALDEHYDE DECARBOXYLASE"/>
    <property type="match status" value="1"/>
</dbReference>
<dbReference type="PANTHER" id="PTHR21240:SF19">
    <property type="entry name" value="CATALYTIC_ HYDROLASE"/>
    <property type="match status" value="1"/>
</dbReference>
<reference evidence="3 4" key="1">
    <citation type="submission" date="2012-01" db="EMBL/GenBank/DDBJ databases">
        <title>Improved High-Quality Draft sequence of Metallosphaera yellowstonensis MK1.</title>
        <authorList>
            <consortium name="US DOE Joint Genome Institute"/>
            <person name="Lucas S."/>
            <person name="Han J."/>
            <person name="Cheng J.-F."/>
            <person name="Goodwin L."/>
            <person name="Pitluck S."/>
            <person name="Peters L."/>
            <person name="Teshima H."/>
            <person name="Detter J.C."/>
            <person name="Han C."/>
            <person name="Tapia R."/>
            <person name="Land M."/>
            <person name="Hauser L."/>
            <person name="Kyrpides N."/>
            <person name="Kozubal M."/>
            <person name="Macur R.E."/>
            <person name="Jay Z."/>
            <person name="Inskeep W."/>
            <person name="Woyke T."/>
        </authorList>
    </citation>
    <scope>NUCLEOTIDE SEQUENCE [LARGE SCALE GENOMIC DNA]</scope>
    <source>
        <strain evidence="3 4">MK1</strain>
    </source>
</reference>
<dbReference type="SUPFAM" id="SSF51556">
    <property type="entry name" value="Metallo-dependent hydrolases"/>
    <property type="match status" value="1"/>
</dbReference>
<organism evidence="3 4">
    <name type="scientific">Metallosphaera yellowstonensis MK1</name>
    <dbReference type="NCBI Taxonomy" id="671065"/>
    <lineage>
        <taxon>Archaea</taxon>
        <taxon>Thermoproteota</taxon>
        <taxon>Thermoprotei</taxon>
        <taxon>Sulfolobales</taxon>
        <taxon>Sulfolobaceae</taxon>
        <taxon>Metallosphaera</taxon>
    </lineage>
</organism>
<dbReference type="AlphaFoldDB" id="H2C5E9"/>
<dbReference type="CDD" id="cd01292">
    <property type="entry name" value="metallo-dependent_hydrolases"/>
    <property type="match status" value="1"/>
</dbReference>
<name>H2C5E9_9CREN</name>
<accession>H2C5E9</accession>
<dbReference type="InterPro" id="IPR032465">
    <property type="entry name" value="ACMSD"/>
</dbReference>
<evidence type="ECO:0000256" key="1">
    <source>
        <dbReference type="ARBA" id="ARBA00023239"/>
    </source>
</evidence>
<evidence type="ECO:0000259" key="2">
    <source>
        <dbReference type="Pfam" id="PF04909"/>
    </source>
</evidence>
<dbReference type="eggNOG" id="arCOG01931">
    <property type="taxonomic scope" value="Archaea"/>
</dbReference>